<dbReference type="Proteomes" id="UP000001052">
    <property type="component" value="Chromosome"/>
</dbReference>
<dbReference type="Pfam" id="PF04945">
    <property type="entry name" value="YHS"/>
    <property type="match status" value="1"/>
</dbReference>
<dbReference type="AlphaFoldDB" id="C8X2J0"/>
<dbReference type="HOGENOM" id="CLU_168222_0_0_7"/>
<proteinExistence type="predicted"/>
<organism evidence="2 3">
    <name type="scientific">Desulfohalobium retbaense (strain ATCC 49708 / DSM 5692 / JCM 16813 / HR100)</name>
    <dbReference type="NCBI Taxonomy" id="485915"/>
    <lineage>
        <taxon>Bacteria</taxon>
        <taxon>Pseudomonadati</taxon>
        <taxon>Thermodesulfobacteriota</taxon>
        <taxon>Desulfovibrionia</taxon>
        <taxon>Desulfovibrionales</taxon>
        <taxon>Desulfohalobiaceae</taxon>
        <taxon>Desulfohalobium</taxon>
    </lineage>
</organism>
<keyword evidence="3" id="KW-1185">Reference proteome</keyword>
<name>C8X2J0_DESRD</name>
<dbReference type="InterPro" id="IPR011017">
    <property type="entry name" value="TRASH_dom"/>
</dbReference>
<sequence>MFKLLFLIGAGFLLFKLIQGDSKQKAAKQQENDEKLATSGEMVKDPVCGTYVPTGSDIRVKEGGKTHYFCSYECRDAFLRQKNSQQKE</sequence>
<protein>
    <submittedName>
        <fullName evidence="2">TRASH domain protein</fullName>
    </submittedName>
</protein>
<reference evidence="3" key="1">
    <citation type="submission" date="2009-09" db="EMBL/GenBank/DDBJ databases">
        <title>The complete chromosome of Desulfohalobium retbaense DSM 5692.</title>
        <authorList>
            <consortium name="US DOE Joint Genome Institute (JGI-PGF)"/>
            <person name="Lucas S."/>
            <person name="Copeland A."/>
            <person name="Lapidus A."/>
            <person name="Glavina del Rio T."/>
            <person name="Dalin E."/>
            <person name="Tice H."/>
            <person name="Bruce D."/>
            <person name="Goodwin L."/>
            <person name="Pitluck S."/>
            <person name="Kyrpides N."/>
            <person name="Mavromatis K."/>
            <person name="Ivanova N."/>
            <person name="Mikhailova N."/>
            <person name="Munk A.C."/>
            <person name="Brettin T."/>
            <person name="Detter J.C."/>
            <person name="Han C."/>
            <person name="Tapia R."/>
            <person name="Larimer F."/>
            <person name="Land M."/>
            <person name="Hauser L."/>
            <person name="Markowitz V."/>
            <person name="Cheng J.-F."/>
            <person name="Hugenholtz P."/>
            <person name="Woyke T."/>
            <person name="Wu D."/>
            <person name="Spring S."/>
            <person name="Klenk H.-P."/>
            <person name="Eisen J.A."/>
        </authorList>
    </citation>
    <scope>NUCLEOTIDE SEQUENCE [LARGE SCALE GENOMIC DNA]</scope>
    <source>
        <strain evidence="3">DSM 5692</strain>
    </source>
</reference>
<dbReference type="STRING" id="485915.Dret_1349"/>
<evidence type="ECO:0000313" key="3">
    <source>
        <dbReference type="Proteomes" id="UP000001052"/>
    </source>
</evidence>
<dbReference type="RefSeq" id="WP_015751784.1">
    <property type="nucleotide sequence ID" value="NC_013223.1"/>
</dbReference>
<evidence type="ECO:0000259" key="1">
    <source>
        <dbReference type="SMART" id="SM00746"/>
    </source>
</evidence>
<feature type="domain" description="TRASH" evidence="1">
    <location>
        <begin position="45"/>
        <end position="82"/>
    </location>
</feature>
<gene>
    <name evidence="2" type="ordered locus">Dret_1349</name>
</gene>
<evidence type="ECO:0000313" key="2">
    <source>
        <dbReference type="EMBL" id="ACV68637.1"/>
    </source>
</evidence>
<dbReference type="InterPro" id="IPR007029">
    <property type="entry name" value="YHS_dom"/>
</dbReference>
<dbReference type="eggNOG" id="COG3350">
    <property type="taxonomic scope" value="Bacteria"/>
</dbReference>
<accession>C8X2J0</accession>
<dbReference type="KEGG" id="drt:Dret_1349"/>
<dbReference type="OrthoDB" id="3078737at2"/>
<dbReference type="SMART" id="SM00746">
    <property type="entry name" value="TRASH"/>
    <property type="match status" value="1"/>
</dbReference>
<dbReference type="EMBL" id="CP001734">
    <property type="protein sequence ID" value="ACV68637.1"/>
    <property type="molecule type" value="Genomic_DNA"/>
</dbReference>
<reference evidence="2 3" key="2">
    <citation type="journal article" date="2010" name="Stand. Genomic Sci.">
        <title>Complete genome sequence of Desulfohalobium retbaense type strain (HR(100)).</title>
        <authorList>
            <person name="Spring S."/>
            <person name="Nolan M."/>
            <person name="Lapidus A."/>
            <person name="Glavina Del Rio T."/>
            <person name="Copeland A."/>
            <person name="Tice H."/>
            <person name="Cheng J.F."/>
            <person name="Lucas S."/>
            <person name="Land M."/>
            <person name="Chen F."/>
            <person name="Bruce D."/>
            <person name="Goodwin L."/>
            <person name="Pitluck S."/>
            <person name="Ivanova N."/>
            <person name="Mavromatis K."/>
            <person name="Mikhailova N."/>
            <person name="Pati A."/>
            <person name="Chen A."/>
            <person name="Palaniappan K."/>
            <person name="Hauser L."/>
            <person name="Chang Y.J."/>
            <person name="Jeffries C.D."/>
            <person name="Munk C."/>
            <person name="Kiss H."/>
            <person name="Chain P."/>
            <person name="Han C."/>
            <person name="Brettin T."/>
            <person name="Detter J.C."/>
            <person name="Schuler E."/>
            <person name="Goker M."/>
            <person name="Rohde M."/>
            <person name="Bristow J."/>
            <person name="Eisen J.A."/>
            <person name="Markowitz V."/>
            <person name="Hugenholtz P."/>
            <person name="Kyrpides N.C."/>
            <person name="Klenk H.P."/>
        </authorList>
    </citation>
    <scope>NUCLEOTIDE SEQUENCE [LARGE SCALE GENOMIC DNA]</scope>
    <source>
        <strain evidence="2 3">DSM 5692</strain>
    </source>
</reference>